<proteinExistence type="predicted"/>
<feature type="region of interest" description="Disordered" evidence="1">
    <location>
        <begin position="15"/>
        <end position="64"/>
    </location>
</feature>
<gene>
    <name evidence="2" type="ORF">EYF80_041623</name>
</gene>
<organism evidence="2 3">
    <name type="scientific">Liparis tanakae</name>
    <name type="common">Tanaka's snailfish</name>
    <dbReference type="NCBI Taxonomy" id="230148"/>
    <lineage>
        <taxon>Eukaryota</taxon>
        <taxon>Metazoa</taxon>
        <taxon>Chordata</taxon>
        <taxon>Craniata</taxon>
        <taxon>Vertebrata</taxon>
        <taxon>Euteleostomi</taxon>
        <taxon>Actinopterygii</taxon>
        <taxon>Neopterygii</taxon>
        <taxon>Teleostei</taxon>
        <taxon>Neoteleostei</taxon>
        <taxon>Acanthomorphata</taxon>
        <taxon>Eupercaria</taxon>
        <taxon>Perciformes</taxon>
        <taxon>Cottioidei</taxon>
        <taxon>Cottales</taxon>
        <taxon>Liparidae</taxon>
        <taxon>Liparis</taxon>
    </lineage>
</organism>
<evidence type="ECO:0000256" key="1">
    <source>
        <dbReference type="SAM" id="MobiDB-lite"/>
    </source>
</evidence>
<comment type="caution">
    <text evidence="2">The sequence shown here is derived from an EMBL/GenBank/DDBJ whole genome shotgun (WGS) entry which is preliminary data.</text>
</comment>
<dbReference type="AlphaFoldDB" id="A0A4Z2G4M8"/>
<accession>A0A4Z2G4M8</accession>
<dbReference type="Proteomes" id="UP000314294">
    <property type="component" value="Unassembled WGS sequence"/>
</dbReference>
<dbReference type="EMBL" id="SRLO01000707">
    <property type="protein sequence ID" value="TNN48201.1"/>
    <property type="molecule type" value="Genomic_DNA"/>
</dbReference>
<feature type="compositionally biased region" description="Basic and acidic residues" evidence="1">
    <location>
        <begin position="33"/>
        <end position="64"/>
    </location>
</feature>
<evidence type="ECO:0000313" key="2">
    <source>
        <dbReference type="EMBL" id="TNN48201.1"/>
    </source>
</evidence>
<sequence length="64" mass="7591">MTSSLWTDVYFKSEVGRRPPLAPLGPDVTEEIDSPRDHVTRNDLRERDRERDRERERERADALP</sequence>
<keyword evidence="3" id="KW-1185">Reference proteome</keyword>
<name>A0A4Z2G4M8_9TELE</name>
<evidence type="ECO:0000313" key="3">
    <source>
        <dbReference type="Proteomes" id="UP000314294"/>
    </source>
</evidence>
<reference evidence="2 3" key="1">
    <citation type="submission" date="2019-03" db="EMBL/GenBank/DDBJ databases">
        <title>First draft genome of Liparis tanakae, snailfish: a comprehensive survey of snailfish specific genes.</title>
        <authorList>
            <person name="Kim W."/>
            <person name="Song I."/>
            <person name="Jeong J.-H."/>
            <person name="Kim D."/>
            <person name="Kim S."/>
            <person name="Ryu S."/>
            <person name="Song J.Y."/>
            <person name="Lee S.K."/>
        </authorList>
    </citation>
    <scope>NUCLEOTIDE SEQUENCE [LARGE SCALE GENOMIC DNA]</scope>
    <source>
        <tissue evidence="2">Muscle</tissue>
    </source>
</reference>
<protein>
    <submittedName>
        <fullName evidence="2">Uncharacterized protein</fullName>
    </submittedName>
</protein>